<dbReference type="AlphaFoldDB" id="A0A5B0LGL9"/>
<evidence type="ECO:0000256" key="18">
    <source>
        <dbReference type="ARBA" id="ARBA00023098"/>
    </source>
</evidence>
<dbReference type="InterPro" id="IPR056749">
    <property type="entry name" value="Citrate_synth_N"/>
</dbReference>
<evidence type="ECO:0000256" key="20">
    <source>
        <dbReference type="ARBA" id="ARBA00030982"/>
    </source>
</evidence>
<evidence type="ECO:0000256" key="13">
    <source>
        <dbReference type="ARBA" id="ARBA00022741"/>
    </source>
</evidence>
<name>A0A5B0LGL9_PUCGR</name>
<evidence type="ECO:0000259" key="32">
    <source>
        <dbReference type="Pfam" id="PF16114"/>
    </source>
</evidence>
<comment type="similarity">
    <text evidence="3">In the C-terminal section; belongs to the succinate/malate CoA ligase alpha subunit family.</text>
</comment>
<protein>
    <recommendedName>
        <fullName evidence="6">ATP citrate synthase</fullName>
        <ecNumber evidence="6">2.3.3.8</ecNumber>
    </recommendedName>
    <alternativeName>
        <fullName evidence="19">ATP-citrate (pro-S-)-lyase</fullName>
    </alternativeName>
    <alternativeName>
        <fullName evidence="25">ATP-citrate (pro-S-)-lyase 1</fullName>
    </alternativeName>
    <alternativeName>
        <fullName evidence="20">Citrate cleavage enzyme</fullName>
    </alternativeName>
    <alternativeName>
        <fullName evidence="26">Citrate cleavage enzyme subunit 1</fullName>
    </alternativeName>
</protein>
<dbReference type="FunFam" id="1.10.230.10:FF:000005">
    <property type="entry name" value="ATP-citrate synthase subunit 1"/>
    <property type="match status" value="1"/>
</dbReference>
<dbReference type="InterPro" id="IPR003781">
    <property type="entry name" value="CoA-bd"/>
</dbReference>
<dbReference type="GO" id="GO:0005829">
    <property type="term" value="C:cytosol"/>
    <property type="evidence" value="ECO:0007669"/>
    <property type="project" value="UniProtKB-SubCell"/>
</dbReference>
<proteinExistence type="inferred from homology"/>
<feature type="compositionally biased region" description="Polar residues" evidence="29">
    <location>
        <begin position="493"/>
        <end position="505"/>
    </location>
</feature>
<feature type="domain" description="ATP-citrate synthase/succinyl-CoA ligase C-terminal" evidence="30">
    <location>
        <begin position="719"/>
        <end position="843"/>
    </location>
</feature>
<dbReference type="EC" id="2.3.3.8" evidence="6"/>
<dbReference type="GO" id="GO:0005524">
    <property type="term" value="F:ATP binding"/>
    <property type="evidence" value="ECO:0007669"/>
    <property type="project" value="UniProtKB-KW"/>
</dbReference>
<evidence type="ECO:0000256" key="17">
    <source>
        <dbReference type="ARBA" id="ARBA00022990"/>
    </source>
</evidence>
<evidence type="ECO:0000256" key="10">
    <source>
        <dbReference type="ARBA" id="ARBA00022553"/>
    </source>
</evidence>
<keyword evidence="12" id="KW-0479">Metal-binding</keyword>
<dbReference type="Pfam" id="PF00285">
    <property type="entry name" value="Citrate_synt"/>
    <property type="match status" value="1"/>
</dbReference>
<evidence type="ECO:0000256" key="3">
    <source>
        <dbReference type="ARBA" id="ARBA00005899"/>
    </source>
</evidence>
<dbReference type="FunFam" id="3.40.50.720:FF:000024">
    <property type="entry name" value="Probable ATP-citrate synthase"/>
    <property type="match status" value="1"/>
</dbReference>
<dbReference type="Gene3D" id="3.40.50.261">
    <property type="entry name" value="Succinyl-CoA synthetase domains"/>
    <property type="match status" value="2"/>
</dbReference>
<accession>A0A5B0LGL9</accession>
<comment type="function">
    <text evidence="22">Catalyzes the formation of cytosolic acetyl-CoA, which is mainly used for the biosynthesis of fatty acids and sterols.</text>
</comment>
<comment type="cofactor">
    <cofactor evidence="1">
        <name>Mg(2+)</name>
        <dbReference type="ChEBI" id="CHEBI:18420"/>
    </cofactor>
</comment>
<dbReference type="FunFam" id="3.30.470.110:FF:000003">
    <property type="entry name" value="ATP-citrate synthase subunit 2"/>
    <property type="match status" value="1"/>
</dbReference>
<dbReference type="InterPro" id="IPR016102">
    <property type="entry name" value="Succinyl-CoA_synth-like"/>
</dbReference>
<evidence type="ECO:0000313" key="35">
    <source>
        <dbReference type="Proteomes" id="UP000325313"/>
    </source>
</evidence>
<dbReference type="SUPFAM" id="SSF48256">
    <property type="entry name" value="Citrate synthase"/>
    <property type="match status" value="1"/>
</dbReference>
<dbReference type="SUPFAM" id="SSF51735">
    <property type="entry name" value="NAD(P)-binding Rossmann-fold domains"/>
    <property type="match status" value="1"/>
</dbReference>
<dbReference type="InterPro" id="IPR017440">
    <property type="entry name" value="Cit_synth/succinyl-CoA_lig_AS"/>
</dbReference>
<dbReference type="GO" id="GO:0046872">
    <property type="term" value="F:metal ion binding"/>
    <property type="evidence" value="ECO:0007669"/>
    <property type="project" value="UniProtKB-KW"/>
</dbReference>
<evidence type="ECO:0000313" key="34">
    <source>
        <dbReference type="EMBL" id="KAA1063742.1"/>
    </source>
</evidence>
<evidence type="ECO:0000256" key="1">
    <source>
        <dbReference type="ARBA" id="ARBA00001946"/>
    </source>
</evidence>
<evidence type="ECO:0000256" key="15">
    <source>
        <dbReference type="ARBA" id="ARBA00022842"/>
    </source>
</evidence>
<keyword evidence="15" id="KW-0460">Magnesium</keyword>
<evidence type="ECO:0000256" key="19">
    <source>
        <dbReference type="ARBA" id="ARBA00030151"/>
    </source>
</evidence>
<dbReference type="SUPFAM" id="SSF52210">
    <property type="entry name" value="Succinyl-CoA synthetase domains"/>
    <property type="match status" value="1"/>
</dbReference>
<evidence type="ECO:0000256" key="25">
    <source>
        <dbReference type="ARBA" id="ARBA00076189"/>
    </source>
</evidence>
<dbReference type="Proteomes" id="UP000325313">
    <property type="component" value="Unassembled WGS sequence"/>
</dbReference>
<evidence type="ECO:0000256" key="26">
    <source>
        <dbReference type="ARBA" id="ARBA00083544"/>
    </source>
</evidence>
<evidence type="ECO:0000256" key="29">
    <source>
        <dbReference type="SAM" id="MobiDB-lite"/>
    </source>
</evidence>
<comment type="similarity">
    <text evidence="4">In the N-terminal section; belongs to the succinate/malate CoA ligase beta subunit family.</text>
</comment>
<comment type="caution">
    <text evidence="34">The sequence shown here is derived from an EMBL/GenBank/DDBJ whole genome shotgun (WGS) entry which is preliminary data.</text>
</comment>
<dbReference type="InterPro" id="IPR016143">
    <property type="entry name" value="Citrate_synth-like_sm_a-sub"/>
</dbReference>
<evidence type="ECO:0000256" key="24">
    <source>
        <dbReference type="ARBA" id="ARBA00062455"/>
    </source>
</evidence>
<dbReference type="InterPro" id="IPR033847">
    <property type="entry name" value="Citrt_syn/SCS-alpha_CS"/>
</dbReference>
<evidence type="ECO:0000259" key="30">
    <source>
        <dbReference type="Pfam" id="PF00549"/>
    </source>
</evidence>
<dbReference type="InterPro" id="IPR036969">
    <property type="entry name" value="Citrate_synthase_sf"/>
</dbReference>
<keyword evidence="7" id="KW-0963">Cytoplasm</keyword>
<dbReference type="GO" id="GO:0006633">
    <property type="term" value="P:fatty acid biosynthetic process"/>
    <property type="evidence" value="ECO:0007669"/>
    <property type="project" value="TreeGrafter"/>
</dbReference>
<dbReference type="InterPro" id="IPR016142">
    <property type="entry name" value="Citrate_synth-like_lrg_a-sub"/>
</dbReference>
<dbReference type="Pfam" id="PF00549">
    <property type="entry name" value="Ligase_CoA"/>
    <property type="match status" value="1"/>
</dbReference>
<dbReference type="Pfam" id="PF02629">
    <property type="entry name" value="CoA_binding"/>
    <property type="match status" value="1"/>
</dbReference>
<evidence type="ECO:0000256" key="27">
    <source>
        <dbReference type="ARBA" id="ARBA00093367"/>
    </source>
</evidence>
<dbReference type="Gene3D" id="3.30.470.110">
    <property type="match status" value="1"/>
</dbReference>
<keyword evidence="18" id="KW-0443">Lipid metabolism</keyword>
<evidence type="ECO:0000256" key="21">
    <source>
        <dbReference type="ARBA" id="ARBA00047593"/>
    </source>
</evidence>
<reference evidence="34 35" key="1">
    <citation type="submission" date="2019-05" db="EMBL/GenBank/DDBJ databases">
        <title>Emergence of the Ug99 lineage of the wheat stem rust pathogen through somatic hybridization.</title>
        <authorList>
            <person name="Li F."/>
            <person name="Upadhyaya N.M."/>
            <person name="Sperschneider J."/>
            <person name="Matny O."/>
            <person name="Nguyen-Phuc H."/>
            <person name="Mago R."/>
            <person name="Raley C."/>
            <person name="Miller M.E."/>
            <person name="Silverstein K.A.T."/>
            <person name="Henningsen E."/>
            <person name="Hirsch C.D."/>
            <person name="Visser B."/>
            <person name="Pretorius Z.A."/>
            <person name="Steffenson B.J."/>
            <person name="Schwessinger B."/>
            <person name="Dodds P.N."/>
            <person name="Figueroa M."/>
        </authorList>
    </citation>
    <scope>NUCLEOTIDE SEQUENCE [LARGE SCALE GENOMIC DNA]</scope>
    <source>
        <strain evidence="34 35">Ug99</strain>
    </source>
</reference>
<dbReference type="Gene3D" id="1.10.230.10">
    <property type="entry name" value="Cytochrome P450-Terp, domain 2"/>
    <property type="match status" value="1"/>
</dbReference>
<comment type="subunit">
    <text evidence="5">Homotetramer.</text>
</comment>
<evidence type="ECO:0000256" key="22">
    <source>
        <dbReference type="ARBA" id="ARBA00054002"/>
    </source>
</evidence>
<dbReference type="PANTHER" id="PTHR23118:SF42">
    <property type="entry name" value="ATP-CITRATE SYNTHASE"/>
    <property type="match status" value="1"/>
</dbReference>
<keyword evidence="16" id="KW-0832">Ubl conjugation</keyword>
<evidence type="ECO:0000256" key="9">
    <source>
        <dbReference type="ARBA" id="ARBA00022516"/>
    </source>
</evidence>
<keyword evidence="8" id="KW-1017">Isopeptide bond</keyword>
<evidence type="ECO:0000256" key="23">
    <source>
        <dbReference type="ARBA" id="ARBA00060724"/>
    </source>
</evidence>
<evidence type="ECO:0000256" key="6">
    <source>
        <dbReference type="ARBA" id="ARBA00012639"/>
    </source>
</evidence>
<organism evidence="34 35">
    <name type="scientific">Puccinia graminis f. sp. tritici</name>
    <dbReference type="NCBI Taxonomy" id="56615"/>
    <lineage>
        <taxon>Eukaryota</taxon>
        <taxon>Fungi</taxon>
        <taxon>Dikarya</taxon>
        <taxon>Basidiomycota</taxon>
        <taxon>Pucciniomycotina</taxon>
        <taxon>Pucciniomycetes</taxon>
        <taxon>Pucciniales</taxon>
        <taxon>Pucciniaceae</taxon>
        <taxon>Puccinia</taxon>
    </lineage>
</organism>
<dbReference type="InterPro" id="IPR036291">
    <property type="entry name" value="NAD(P)-bd_dom_sf"/>
</dbReference>
<comment type="subunit">
    <text evidence="24">Composed of two subunits.</text>
</comment>
<dbReference type="CDD" id="cd06100">
    <property type="entry name" value="CCL_ACL-C"/>
    <property type="match status" value="1"/>
</dbReference>
<dbReference type="FunFam" id="3.40.50.261:FF:000003">
    <property type="entry name" value="ATP-citrate synthase subunit"/>
    <property type="match status" value="1"/>
</dbReference>
<evidence type="ECO:0000259" key="33">
    <source>
        <dbReference type="Pfam" id="PF24948"/>
    </source>
</evidence>
<dbReference type="PIRSF" id="PIRSF036511">
    <property type="entry name" value="ATP_citrt_syn"/>
    <property type="match status" value="1"/>
</dbReference>
<evidence type="ECO:0000259" key="31">
    <source>
        <dbReference type="Pfam" id="PF02629"/>
    </source>
</evidence>
<dbReference type="Pfam" id="PF24948">
    <property type="entry name" value="Citrate_synth_N"/>
    <property type="match status" value="1"/>
</dbReference>
<dbReference type="InterPro" id="IPR032263">
    <property type="entry name" value="Citrate-bd"/>
</dbReference>
<dbReference type="Gene3D" id="3.40.50.720">
    <property type="entry name" value="NAD(P)-binding Rossmann-like Domain"/>
    <property type="match status" value="1"/>
</dbReference>
<dbReference type="Pfam" id="PF16114">
    <property type="entry name" value="Citrate_bind"/>
    <property type="match status" value="1"/>
</dbReference>
<evidence type="ECO:0000256" key="28">
    <source>
        <dbReference type="PIRSR" id="PIRSR036511-1"/>
    </source>
</evidence>
<evidence type="ECO:0000256" key="11">
    <source>
        <dbReference type="ARBA" id="ARBA00022679"/>
    </source>
</evidence>
<dbReference type="FunFam" id="3.40.50.261:FF:000004">
    <property type="entry name" value="ATP-citrate synthase subunit"/>
    <property type="match status" value="1"/>
</dbReference>
<dbReference type="Gene3D" id="1.10.580.10">
    <property type="entry name" value="Citrate Synthase, domain 1"/>
    <property type="match status" value="1"/>
</dbReference>
<comment type="catalytic activity">
    <reaction evidence="21">
        <text>oxaloacetate + acetyl-CoA + ADP + phosphate = citrate + ATP + CoA</text>
        <dbReference type="Rhea" id="RHEA:21160"/>
        <dbReference type="ChEBI" id="CHEBI:16452"/>
        <dbReference type="ChEBI" id="CHEBI:16947"/>
        <dbReference type="ChEBI" id="CHEBI:30616"/>
        <dbReference type="ChEBI" id="CHEBI:43474"/>
        <dbReference type="ChEBI" id="CHEBI:57287"/>
        <dbReference type="ChEBI" id="CHEBI:57288"/>
        <dbReference type="ChEBI" id="CHEBI:456216"/>
        <dbReference type="EC" id="2.3.3.8"/>
    </reaction>
</comment>
<dbReference type="InterPro" id="IPR002020">
    <property type="entry name" value="Citrate_synthase"/>
</dbReference>
<evidence type="ECO:0000256" key="16">
    <source>
        <dbReference type="ARBA" id="ARBA00022843"/>
    </source>
</evidence>
<keyword evidence="9" id="KW-0444">Lipid biosynthesis</keyword>
<keyword evidence="17" id="KW-0007">Acetylation</keyword>
<evidence type="ECO:0000256" key="2">
    <source>
        <dbReference type="ARBA" id="ARBA00004514"/>
    </source>
</evidence>
<keyword evidence="14" id="KW-0067">ATP-binding</keyword>
<evidence type="ECO:0000256" key="8">
    <source>
        <dbReference type="ARBA" id="ARBA00022499"/>
    </source>
</evidence>
<dbReference type="PROSITE" id="PS00399">
    <property type="entry name" value="SUCCINYL_COA_LIG_2"/>
    <property type="match status" value="1"/>
</dbReference>
<evidence type="ECO:0000256" key="12">
    <source>
        <dbReference type="ARBA" id="ARBA00022723"/>
    </source>
</evidence>
<feature type="active site" description="Tele-phosphohistidine intermediate" evidence="28">
    <location>
        <position position="819"/>
    </location>
</feature>
<feature type="domain" description="ATP-citrate synthase ATP-grasp" evidence="33">
    <location>
        <begin position="25"/>
        <end position="276"/>
    </location>
</feature>
<dbReference type="SUPFAM" id="SSF56059">
    <property type="entry name" value="Glutathione synthetase ATP-binding domain-like"/>
    <property type="match status" value="1"/>
</dbReference>
<comment type="subcellular location">
    <subcellularLocation>
        <location evidence="2">Cytoplasm</location>
        <location evidence="2">Cytosol</location>
    </subcellularLocation>
</comment>
<feature type="domain" description="CoA-binding" evidence="31">
    <location>
        <begin position="554"/>
        <end position="659"/>
    </location>
</feature>
<dbReference type="InterPro" id="IPR005811">
    <property type="entry name" value="SUCC_ACL_C"/>
</dbReference>
<gene>
    <name evidence="34" type="primary">ACL1_9</name>
    <name evidence="34" type="ORF">PGTUg99_003645</name>
</gene>
<evidence type="ECO:0000256" key="14">
    <source>
        <dbReference type="ARBA" id="ARBA00022840"/>
    </source>
</evidence>
<keyword evidence="10" id="KW-0597">Phosphoprotein</keyword>
<dbReference type="InterPro" id="IPR014608">
    <property type="entry name" value="ATP-citrate_synthase"/>
</dbReference>
<evidence type="ECO:0000256" key="4">
    <source>
        <dbReference type="ARBA" id="ARBA00010719"/>
    </source>
</evidence>
<comment type="similarity">
    <text evidence="23">Belongs to the succinate/malate CoA ligase alpha subunit family.</text>
</comment>
<dbReference type="GO" id="GO:0003878">
    <property type="term" value="F:ATP citrate synthase activity"/>
    <property type="evidence" value="ECO:0007669"/>
    <property type="project" value="UniProtKB-EC"/>
</dbReference>
<dbReference type="PROSITE" id="PS01216">
    <property type="entry name" value="SUCCINYL_COA_LIG_1"/>
    <property type="match status" value="1"/>
</dbReference>
<dbReference type="PANTHER" id="PTHR23118">
    <property type="entry name" value="ATP-CITRATE SYNTHASE"/>
    <property type="match status" value="1"/>
</dbReference>
<keyword evidence="13" id="KW-0547">Nucleotide-binding</keyword>
<dbReference type="GO" id="GO:0006085">
    <property type="term" value="P:acetyl-CoA biosynthetic process"/>
    <property type="evidence" value="ECO:0007669"/>
    <property type="project" value="InterPro"/>
</dbReference>
<dbReference type="GO" id="GO:0006101">
    <property type="term" value="P:citrate metabolic process"/>
    <property type="evidence" value="ECO:0007669"/>
    <property type="project" value="InterPro"/>
</dbReference>
<comment type="function">
    <text evidence="27">Catalyzes the cleavage of citrate into oxaloacetate and acetyl-CoA, the latter serving as common substrate in multiple biochemical reactions in protein, carbohydrate and lipid metabolism.</text>
</comment>
<feature type="region of interest" description="Disordered" evidence="29">
    <location>
        <begin position="493"/>
        <end position="514"/>
    </location>
</feature>
<keyword evidence="11" id="KW-0808">Transferase</keyword>
<evidence type="ECO:0000256" key="7">
    <source>
        <dbReference type="ARBA" id="ARBA00022490"/>
    </source>
</evidence>
<evidence type="ECO:0000256" key="5">
    <source>
        <dbReference type="ARBA" id="ARBA00011881"/>
    </source>
</evidence>
<dbReference type="EMBL" id="VDEP01000528">
    <property type="protein sequence ID" value="KAA1063742.1"/>
    <property type="molecule type" value="Genomic_DNA"/>
</dbReference>
<sequence length="1168" mass="126463">MSAKGLFFGKIVKLLGPSLSTLPHSSDAIREYDAKLLVAHFLGRAPQFGKACPARPEFKAPEVKVAQISWDPQSNTITPDSSLPSWVFSEKLVVKPDQLIKRRGKAGLLGLNKTWPEAKAWIQERAGKPVNVEGVVGTLNTFIVEPFAPHPSDTEYYVCINSVREGDMILFTHEGGVDIGDVDAKAAKITVPVDGDLPDRAQLKAGLLAAVPSHRQDALVDFLVRLYSTYVDLHYTYLEINPLVCMETADGSPSIAFLDMAAKLDQTADYLCGAKWAIGRETCVAVNGTKTFADRGPPMVFPAPFGRDLTKEEAYIQKLDASTGASLKLTVLNAHGRVWTMVAGGGASVVYSDAIAAHGFAHELANYGEYSGAPTKSQTFEYAKTILDLMTRGEPHPEGKVLIIGGGIANFTNVAATFGGIIDALKNYKEGLQRHKVKIFVRRGGPNYQEGLKKMRLIGETLGIEIQVFGPDTHISSIVPMALGISKPMSNGVHSGPNGTTNHNTAPEVKSVASPTAPESFAATVVPESREEHGVVSFAQGAPAERPWFRPFDETTRGLVYGLQPRAIQGMLDFDFACGRKKPSVAAMIYPFGGHHVQKFYWGTKETLLPVYATIAEAVKKHPEADTLVNFSSSRSVYQSTLDALEIPQIKSIALIAEGVPERHAREILHLAEKKKVIIIGPATVGGIKPGCFRIGNTGGMMDNIISSKLYRPGSVAYVSKSGGMSNELNNILSLTTNGTYEGIAIGGDRYPGTTFIDHMLRYEADPNCKMLVLLGEVGGVEEYRVIEAVKSGQIKKPIVAWAIGTCAKMFTTEVQFGHAGSMANSDLETADAKNKAMRAAGFIVPDTFEDLPAALKKVYTGLVKDGTIKPSPERDPPNIPVDYKWAQELGMVRKPAAFISTISDERGAELLYAGMPITDVFKEEIGVGGVISLLWFKRRLPPYACKFLEMCLQLTADHGPAVSGAMTTVITTRAGKDLVSSLVAGLLTIGDRFGGALDGAAREFSRAKDTGLTPREFVDSMRRANKLIPGIGHKIKSKANPDMRVELVKDFAKKNFPSVEMLDYALAVEDVTSSKKDTLILNVDGCIAVCFCDLLRNSGAFSSEEADEYMQIGTLNALFVLGRSIGFIGHHIDQKRLKQGLYRAEQSDIFIEMGNTGISDRVVVRPS</sequence>
<feature type="domain" description="ATP-citrate synthase citrate-binding" evidence="32">
    <location>
        <begin position="307"/>
        <end position="484"/>
    </location>
</feature>